<evidence type="ECO:0000313" key="3">
    <source>
        <dbReference type="Proteomes" id="UP001281761"/>
    </source>
</evidence>
<dbReference type="Proteomes" id="UP001281761">
    <property type="component" value="Unassembled WGS sequence"/>
</dbReference>
<proteinExistence type="predicted"/>
<dbReference type="EMBL" id="JARBJD010000074">
    <property type="protein sequence ID" value="KAK2954806.1"/>
    <property type="molecule type" value="Genomic_DNA"/>
</dbReference>
<evidence type="ECO:0000313" key="2">
    <source>
        <dbReference type="EMBL" id="KAK2954806.1"/>
    </source>
</evidence>
<accession>A0ABQ9XTK3</accession>
<protein>
    <submittedName>
        <fullName evidence="2">Uncharacterized protein</fullName>
    </submittedName>
</protein>
<keyword evidence="1" id="KW-0472">Membrane</keyword>
<organism evidence="2 3">
    <name type="scientific">Blattamonas nauphoetae</name>
    <dbReference type="NCBI Taxonomy" id="2049346"/>
    <lineage>
        <taxon>Eukaryota</taxon>
        <taxon>Metamonada</taxon>
        <taxon>Preaxostyla</taxon>
        <taxon>Oxymonadida</taxon>
        <taxon>Blattamonas</taxon>
    </lineage>
</organism>
<evidence type="ECO:0000256" key="1">
    <source>
        <dbReference type="SAM" id="Phobius"/>
    </source>
</evidence>
<name>A0ABQ9XTK3_9EUKA</name>
<reference evidence="2 3" key="1">
    <citation type="journal article" date="2022" name="bioRxiv">
        <title>Genomics of Preaxostyla Flagellates Illuminates Evolutionary Transitions and the Path Towards Mitochondrial Loss.</title>
        <authorList>
            <person name="Novak L.V.F."/>
            <person name="Treitli S.C."/>
            <person name="Pyrih J."/>
            <person name="Halakuc P."/>
            <person name="Pipaliya S.V."/>
            <person name="Vacek V."/>
            <person name="Brzon O."/>
            <person name="Soukal P."/>
            <person name="Eme L."/>
            <person name="Dacks J.B."/>
            <person name="Karnkowska A."/>
            <person name="Elias M."/>
            <person name="Hampl V."/>
        </authorList>
    </citation>
    <scope>NUCLEOTIDE SEQUENCE [LARGE SCALE GENOMIC DNA]</scope>
    <source>
        <strain evidence="2">NAU3</strain>
        <tissue evidence="2">Gut</tissue>
    </source>
</reference>
<keyword evidence="3" id="KW-1185">Reference proteome</keyword>
<gene>
    <name evidence="2" type="ORF">BLNAU_10291</name>
</gene>
<feature type="transmembrane region" description="Helical" evidence="1">
    <location>
        <begin position="29"/>
        <end position="51"/>
    </location>
</feature>
<comment type="caution">
    <text evidence="2">The sequence shown here is derived from an EMBL/GenBank/DDBJ whole genome shotgun (WGS) entry which is preliminary data.</text>
</comment>
<keyword evidence="1" id="KW-0812">Transmembrane</keyword>
<keyword evidence="1" id="KW-1133">Transmembrane helix</keyword>
<sequence length="193" mass="21416">MTGASGVLEETMRQAGTFSMGHNFNLNNIINMIALFLTAAASALTIGNYTFEVEKLIKEDSDYSVELRDETLIFNILSPVLSAEGCEVEDEEAELVAYSLAEDEEEEKCYPIAINGTEKIQLIRRDQRSPPSGVRIGYAPIEGIAGSLVIDITCSRVERIRASSRAGQYRVAFETPYGCARQVKTTRKFTRPY</sequence>